<name>A0A943DJG4_9FIRM</name>
<accession>A0A943DJG4</accession>
<reference evidence="1" key="1">
    <citation type="submission" date="2021-02" db="EMBL/GenBank/DDBJ databases">
        <title>Infant gut strain persistence is associated with maternal origin, phylogeny, and functional potential including surface adhesion and iron acquisition.</title>
        <authorList>
            <person name="Lou Y.C."/>
        </authorList>
    </citation>
    <scope>NUCLEOTIDE SEQUENCE</scope>
    <source>
        <strain evidence="1">L3_101_000M1_dasL3_101_000M1_concoct_87</strain>
    </source>
</reference>
<gene>
    <name evidence="1" type="ORF">KHY36_13710</name>
</gene>
<organism evidence="1 2">
    <name type="scientific">Subdoligranulum variabile</name>
    <dbReference type="NCBI Taxonomy" id="214851"/>
    <lineage>
        <taxon>Bacteria</taxon>
        <taxon>Bacillati</taxon>
        <taxon>Bacillota</taxon>
        <taxon>Clostridia</taxon>
        <taxon>Eubacteriales</taxon>
        <taxon>Oscillospiraceae</taxon>
        <taxon>Subdoligranulum</taxon>
    </lineage>
</organism>
<dbReference type="AlphaFoldDB" id="A0A943DJG4"/>
<protein>
    <submittedName>
        <fullName evidence="1">Uncharacterized protein</fullName>
    </submittedName>
</protein>
<evidence type="ECO:0000313" key="2">
    <source>
        <dbReference type="Proteomes" id="UP000759273"/>
    </source>
</evidence>
<sequence length="206" mass="23146">MEFHQTDWLGRWHNFESYLTSTDPYMQAAWRDAEGVAAALPMFKNGAKAFWQMACVTTSIGNPRTLGGWEITPAGSDKLCIEWLADDGAPLGRAIYHLDRVLECGLEGKENALFMAENVAADWPFRCLLAMEPMPHRTARQAGGLLSHLHFQYASGPEHLFDPETNTLRSPIWYATMCDAAGTLLEQCNIVRALHRLPLWAELPEK</sequence>
<evidence type="ECO:0000313" key="1">
    <source>
        <dbReference type="EMBL" id="MBS5333568.1"/>
    </source>
</evidence>
<comment type="caution">
    <text evidence="1">The sequence shown here is derived from an EMBL/GenBank/DDBJ whole genome shotgun (WGS) entry which is preliminary data.</text>
</comment>
<proteinExistence type="predicted"/>
<dbReference type="EMBL" id="JAGZGG010000047">
    <property type="protein sequence ID" value="MBS5333568.1"/>
    <property type="molecule type" value="Genomic_DNA"/>
</dbReference>
<dbReference type="Proteomes" id="UP000759273">
    <property type="component" value="Unassembled WGS sequence"/>
</dbReference>